<sequence length="303" mass="31778">MIADTMKPVETYGRRLYASVLVFVSLLSVAGNAVYAYAAPPVTSTSLSPGWAAAAHMIPPVTLLLVTEVLAMASTKFTGRGRAWALAGVVVIAAAAFALSFDALFVVAQMAKVRVELAWLVPVMLDVAIVVCTVLVLMASRQIQRDRVAGLGSVDAPTEPVALTPNELVALTPVVRSAERPTDPGGGPTEPVVHGAAEPVARPDEFLTDRPHEPVELDSTDDLDRSSETSSTEWIDLAERVRSTTSITADTADLARVLEMDAAGASRGEIAGEVGRAKSTIGGWIKTAAEVAPERPQLTAVGD</sequence>
<keyword evidence="4" id="KW-1185">Reference proteome</keyword>
<feature type="compositionally biased region" description="Basic and acidic residues" evidence="1">
    <location>
        <begin position="203"/>
        <end position="215"/>
    </location>
</feature>
<reference evidence="4" key="1">
    <citation type="journal article" date="2019" name="Int. J. Syst. Evol. Microbiol.">
        <title>The Global Catalogue of Microorganisms (GCM) 10K type strain sequencing project: providing services to taxonomists for standard genome sequencing and annotation.</title>
        <authorList>
            <consortium name="The Broad Institute Genomics Platform"/>
            <consortium name="The Broad Institute Genome Sequencing Center for Infectious Disease"/>
            <person name="Wu L."/>
            <person name="Ma J."/>
        </authorList>
    </citation>
    <scope>NUCLEOTIDE SEQUENCE [LARGE SCALE GENOMIC DNA]</scope>
    <source>
        <strain evidence="4">JCM 18077</strain>
    </source>
</reference>
<evidence type="ECO:0000313" key="4">
    <source>
        <dbReference type="Proteomes" id="UP001500822"/>
    </source>
</evidence>
<dbReference type="EMBL" id="BAABIE010000003">
    <property type="protein sequence ID" value="GAA4741875.1"/>
    <property type="molecule type" value="Genomic_DNA"/>
</dbReference>
<accession>A0ABP8YZ53</accession>
<keyword evidence="2" id="KW-1133">Transmembrane helix</keyword>
<evidence type="ECO:0000313" key="3">
    <source>
        <dbReference type="EMBL" id="GAA4741875.1"/>
    </source>
</evidence>
<evidence type="ECO:0000256" key="1">
    <source>
        <dbReference type="SAM" id="MobiDB-lite"/>
    </source>
</evidence>
<feature type="transmembrane region" description="Helical" evidence="2">
    <location>
        <begin position="117"/>
        <end position="137"/>
    </location>
</feature>
<feature type="transmembrane region" description="Helical" evidence="2">
    <location>
        <begin position="83"/>
        <end position="111"/>
    </location>
</feature>
<dbReference type="Pfam" id="PF10935">
    <property type="entry name" value="DUF2637"/>
    <property type="match status" value="1"/>
</dbReference>
<feature type="region of interest" description="Disordered" evidence="1">
    <location>
        <begin position="203"/>
        <end position="231"/>
    </location>
</feature>
<keyword evidence="2" id="KW-0812">Transmembrane</keyword>
<evidence type="ECO:0000256" key="2">
    <source>
        <dbReference type="SAM" id="Phobius"/>
    </source>
</evidence>
<protein>
    <recommendedName>
        <fullName evidence="5">DUF2637 domain-containing protein</fullName>
    </recommendedName>
</protein>
<proteinExistence type="predicted"/>
<organism evidence="3 4">
    <name type="scientific">Gordonia alkaliphila</name>
    <dbReference type="NCBI Taxonomy" id="1053547"/>
    <lineage>
        <taxon>Bacteria</taxon>
        <taxon>Bacillati</taxon>
        <taxon>Actinomycetota</taxon>
        <taxon>Actinomycetes</taxon>
        <taxon>Mycobacteriales</taxon>
        <taxon>Gordoniaceae</taxon>
        <taxon>Gordonia</taxon>
    </lineage>
</organism>
<evidence type="ECO:0008006" key="5">
    <source>
        <dbReference type="Google" id="ProtNLM"/>
    </source>
</evidence>
<gene>
    <name evidence="3" type="ORF">GCM10023217_07760</name>
</gene>
<name>A0ABP8YZ53_9ACTN</name>
<feature type="transmembrane region" description="Helical" evidence="2">
    <location>
        <begin position="16"/>
        <end position="38"/>
    </location>
</feature>
<comment type="caution">
    <text evidence="3">The sequence shown here is derived from an EMBL/GenBank/DDBJ whole genome shotgun (WGS) entry which is preliminary data.</text>
</comment>
<dbReference type="InterPro" id="IPR021235">
    <property type="entry name" value="DUF2637"/>
</dbReference>
<feature type="transmembrane region" description="Helical" evidence="2">
    <location>
        <begin position="50"/>
        <end position="71"/>
    </location>
</feature>
<keyword evidence="2" id="KW-0472">Membrane</keyword>
<dbReference type="RefSeq" id="WP_345312515.1">
    <property type="nucleotide sequence ID" value="NZ_BAABIE010000003.1"/>
</dbReference>
<dbReference type="Proteomes" id="UP001500822">
    <property type="component" value="Unassembled WGS sequence"/>
</dbReference>